<dbReference type="Proteomes" id="UP000504636">
    <property type="component" value="Unplaced"/>
</dbReference>
<evidence type="ECO:0000313" key="3">
    <source>
        <dbReference type="EMBL" id="KAF2807107.1"/>
    </source>
</evidence>
<name>A0A6A6YGS9_9PEZI</name>
<dbReference type="AlphaFoldDB" id="A0A6A6YGS9"/>
<dbReference type="RefSeq" id="XP_033574071.1">
    <property type="nucleotide sequence ID" value="XM_033723718.1"/>
</dbReference>
<feature type="region of interest" description="Disordered" evidence="1">
    <location>
        <begin position="102"/>
        <end position="142"/>
    </location>
</feature>
<reference evidence="5" key="2">
    <citation type="submission" date="2020-04" db="EMBL/GenBank/DDBJ databases">
        <authorList>
            <consortium name="NCBI Genome Project"/>
        </authorList>
    </citation>
    <scope>NUCLEOTIDE SEQUENCE</scope>
    <source>
        <strain evidence="5">CBS 304.34</strain>
    </source>
</reference>
<dbReference type="OrthoDB" id="5318346at2759"/>
<feature type="region of interest" description="Disordered" evidence="1">
    <location>
        <begin position="42"/>
        <end position="90"/>
    </location>
</feature>
<protein>
    <recommendedName>
        <fullName evidence="2">SRR1-like domain-containing protein</fullName>
    </recommendedName>
</protein>
<dbReference type="Pfam" id="PF07985">
    <property type="entry name" value="SRR1"/>
    <property type="match status" value="1"/>
</dbReference>
<reference evidence="3 5" key="1">
    <citation type="journal article" date="2020" name="Stud. Mycol.">
        <title>101 Dothideomycetes genomes: a test case for predicting lifestyles and emergence of pathogens.</title>
        <authorList>
            <person name="Haridas S."/>
            <person name="Albert R."/>
            <person name="Binder M."/>
            <person name="Bloem J."/>
            <person name="Labutti K."/>
            <person name="Salamov A."/>
            <person name="Andreopoulos B."/>
            <person name="Baker S."/>
            <person name="Barry K."/>
            <person name="Bills G."/>
            <person name="Bluhm B."/>
            <person name="Cannon C."/>
            <person name="Castanera R."/>
            <person name="Culley D."/>
            <person name="Daum C."/>
            <person name="Ezra D."/>
            <person name="Gonzalez J."/>
            <person name="Henrissat B."/>
            <person name="Kuo A."/>
            <person name="Liang C."/>
            <person name="Lipzen A."/>
            <person name="Lutzoni F."/>
            <person name="Magnuson J."/>
            <person name="Mondo S."/>
            <person name="Nolan M."/>
            <person name="Ohm R."/>
            <person name="Pangilinan J."/>
            <person name="Park H.-J."/>
            <person name="Ramirez L."/>
            <person name="Alfaro M."/>
            <person name="Sun H."/>
            <person name="Tritt A."/>
            <person name="Yoshinaga Y."/>
            <person name="Zwiers L.-H."/>
            <person name="Turgeon B."/>
            <person name="Goodwin S."/>
            <person name="Spatafora J."/>
            <person name="Crous P."/>
            <person name="Grigoriev I."/>
        </authorList>
    </citation>
    <scope>NUCLEOTIDE SEQUENCE</scope>
    <source>
        <strain evidence="3 5">CBS 304.34</strain>
    </source>
</reference>
<gene>
    <name evidence="3 5" type="ORF">BDZ99DRAFT_500396</name>
</gene>
<feature type="compositionally biased region" description="Polar residues" evidence="1">
    <location>
        <begin position="42"/>
        <end position="60"/>
    </location>
</feature>
<feature type="non-terminal residue" evidence="3">
    <location>
        <position position="337"/>
    </location>
</feature>
<feature type="domain" description="SRR1-like" evidence="2">
    <location>
        <begin position="229"/>
        <end position="326"/>
    </location>
</feature>
<accession>A0A6A6YGS9</accession>
<evidence type="ECO:0000256" key="1">
    <source>
        <dbReference type="SAM" id="MobiDB-lite"/>
    </source>
</evidence>
<keyword evidence="4" id="KW-1185">Reference proteome</keyword>
<dbReference type="GeneID" id="54464611"/>
<organism evidence="3">
    <name type="scientific">Mytilinidion resinicola</name>
    <dbReference type="NCBI Taxonomy" id="574789"/>
    <lineage>
        <taxon>Eukaryota</taxon>
        <taxon>Fungi</taxon>
        <taxon>Dikarya</taxon>
        <taxon>Ascomycota</taxon>
        <taxon>Pezizomycotina</taxon>
        <taxon>Dothideomycetes</taxon>
        <taxon>Pleosporomycetidae</taxon>
        <taxon>Mytilinidiales</taxon>
        <taxon>Mytilinidiaceae</taxon>
        <taxon>Mytilinidion</taxon>
    </lineage>
</organism>
<evidence type="ECO:0000313" key="5">
    <source>
        <dbReference type="RefSeq" id="XP_033574071.1"/>
    </source>
</evidence>
<proteinExistence type="predicted"/>
<dbReference type="EMBL" id="MU003705">
    <property type="protein sequence ID" value="KAF2807107.1"/>
    <property type="molecule type" value="Genomic_DNA"/>
</dbReference>
<reference evidence="5" key="3">
    <citation type="submission" date="2025-04" db="UniProtKB">
        <authorList>
            <consortium name="RefSeq"/>
        </authorList>
    </citation>
    <scope>IDENTIFICATION</scope>
    <source>
        <strain evidence="5">CBS 304.34</strain>
    </source>
</reference>
<dbReference type="PANTHER" id="PTHR42080:SF1">
    <property type="entry name" value="SRR1-LIKE DOMAIN-CONTAINING PROTEIN"/>
    <property type="match status" value="1"/>
</dbReference>
<dbReference type="InterPro" id="IPR012942">
    <property type="entry name" value="SRR1-like"/>
</dbReference>
<feature type="compositionally biased region" description="Low complexity" evidence="1">
    <location>
        <begin position="105"/>
        <end position="114"/>
    </location>
</feature>
<evidence type="ECO:0000259" key="2">
    <source>
        <dbReference type="Pfam" id="PF07985"/>
    </source>
</evidence>
<evidence type="ECO:0000313" key="4">
    <source>
        <dbReference type="Proteomes" id="UP000504636"/>
    </source>
</evidence>
<dbReference type="PANTHER" id="PTHR42080">
    <property type="entry name" value="SRR1 DOMAIN-CONTAINING PROTEIN"/>
    <property type="match status" value="1"/>
</dbReference>
<feature type="compositionally biased region" description="Basic and acidic residues" evidence="1">
    <location>
        <begin position="128"/>
        <end position="142"/>
    </location>
</feature>
<sequence length="337" mass="36795">MQGAANTCMVSSSRSRGGEGRNLKFAILKFPIRPDPSKILPTCNTNTASIQTPTQPNLTIFPNIDPREPSPPNPHRKDPDGPSLPPMPSKRVQVELDDGWSVITHKSPSPSPNSHSHKSPSSRAGTARRKDPSHPQPRRNDADIATAFAQLRLGAITPREYNDSVMARTLPNGPGTFNTQRVVEGLAVANLAAEFAKLQRVWRACECRAALLKLLANARGEGEGDGDAGWGITSAVAFGTGSFSLDWENRARALWQLVLFVDVVELVKKTGETKLFAQDPLYTPLDHHFLETLGIAVKSSTAKSHLTRGSFLYVPFVDWRILNLVILPGTDPRLYIG</sequence>